<protein>
    <submittedName>
        <fullName evidence="2">Manganese-dependent inorganic pyrophosphatase</fullName>
        <ecNumber evidence="2">3.6.1.1</ecNumber>
    </submittedName>
</protein>
<proteinExistence type="predicted"/>
<keyword evidence="2" id="KW-0378">Hydrolase</keyword>
<dbReference type="Gene3D" id="3.10.310.30">
    <property type="match status" value="1"/>
</dbReference>
<dbReference type="InterPro" id="IPR001667">
    <property type="entry name" value="DDH_dom"/>
</dbReference>
<keyword evidence="3" id="KW-1185">Reference proteome</keyword>
<dbReference type="GO" id="GO:0004427">
    <property type="term" value="F:inorganic diphosphate phosphatase activity"/>
    <property type="evidence" value="ECO:0007669"/>
    <property type="project" value="UniProtKB-EC"/>
</dbReference>
<dbReference type="Gene3D" id="3.90.1640.10">
    <property type="entry name" value="inorganic pyrophosphatase (n-terminal core)"/>
    <property type="match status" value="1"/>
</dbReference>
<dbReference type="EC" id="3.6.1.1" evidence="2"/>
<organism evidence="2 3">
    <name type="scientific">Methanimicrococcus stummii</name>
    <dbReference type="NCBI Taxonomy" id="3028294"/>
    <lineage>
        <taxon>Archaea</taxon>
        <taxon>Methanobacteriati</taxon>
        <taxon>Methanobacteriota</taxon>
        <taxon>Stenosarchaea group</taxon>
        <taxon>Methanomicrobia</taxon>
        <taxon>Methanosarcinales</taxon>
        <taxon>Methanosarcinaceae</taxon>
        <taxon>Methanimicrococcus</taxon>
    </lineage>
</organism>
<dbReference type="GO" id="GO:0006813">
    <property type="term" value="P:potassium ion transport"/>
    <property type="evidence" value="ECO:0007669"/>
    <property type="project" value="InterPro"/>
</dbReference>
<dbReference type="EMBL" id="CP131062">
    <property type="protein sequence ID" value="WNY28113.1"/>
    <property type="molecule type" value="Genomic_DNA"/>
</dbReference>
<dbReference type="PANTHER" id="PTHR47618:SF1">
    <property type="entry name" value="BIFUNCTIONAL OLIGORIBONUCLEASE AND PAP PHOSPHATASE NRNA"/>
    <property type="match status" value="1"/>
</dbReference>
<dbReference type="PANTHER" id="PTHR47618">
    <property type="entry name" value="BIFUNCTIONAL OLIGORIBONUCLEASE AND PAP PHOSPHATASE NRNA"/>
    <property type="match status" value="1"/>
</dbReference>
<dbReference type="Proteomes" id="UP001302662">
    <property type="component" value="Chromosome"/>
</dbReference>
<dbReference type="PROSITE" id="PS51201">
    <property type="entry name" value="RCK_N"/>
    <property type="match status" value="1"/>
</dbReference>
<dbReference type="SUPFAM" id="SSF64182">
    <property type="entry name" value="DHH phosphoesterases"/>
    <property type="match status" value="1"/>
</dbReference>
<evidence type="ECO:0000313" key="2">
    <source>
        <dbReference type="EMBL" id="WNY28113.1"/>
    </source>
</evidence>
<evidence type="ECO:0000313" key="3">
    <source>
        <dbReference type="Proteomes" id="UP001302662"/>
    </source>
</evidence>
<dbReference type="AlphaFoldDB" id="A0AA96VA64"/>
<dbReference type="InterPro" id="IPR038763">
    <property type="entry name" value="DHH_sf"/>
</dbReference>
<dbReference type="RefSeq" id="WP_316559667.1">
    <property type="nucleotide sequence ID" value="NZ_CP131062.1"/>
</dbReference>
<reference evidence="2 3" key="1">
    <citation type="submission" date="2023-07" db="EMBL/GenBank/DDBJ databases">
        <title>Closed genome sequence of Methanimicrococcus sp. Es2.</title>
        <authorList>
            <person name="Protasov E."/>
            <person name="Platt K."/>
            <person name="Reeh H."/>
            <person name="Poehlein A."/>
            <person name="Daniel R."/>
            <person name="Brune A."/>
        </authorList>
    </citation>
    <scope>NUCLEOTIDE SEQUENCE [LARGE SCALE GENOMIC DNA]</scope>
    <source>
        <strain evidence="2 3">Es2</strain>
    </source>
</reference>
<dbReference type="Gene3D" id="3.40.50.720">
    <property type="entry name" value="NAD(P)-binding Rossmann-like Domain"/>
    <property type="match status" value="1"/>
</dbReference>
<dbReference type="GO" id="GO:0003676">
    <property type="term" value="F:nucleic acid binding"/>
    <property type="evidence" value="ECO:0007669"/>
    <property type="project" value="InterPro"/>
</dbReference>
<dbReference type="InterPro" id="IPR051319">
    <property type="entry name" value="Oligoribo/pAp-PDE_c-di-AMP_PDE"/>
</dbReference>
<dbReference type="InterPro" id="IPR036291">
    <property type="entry name" value="NAD(P)-bd_dom_sf"/>
</dbReference>
<dbReference type="InterPro" id="IPR003156">
    <property type="entry name" value="DHHA1_dom"/>
</dbReference>
<dbReference type="KEGG" id="mees:MmiEs2_02950"/>
<sequence length="490" mass="53596">MNPSQKNVESVKKPRPEFLILGGGIIGFAVAKELRKTEKEITVIDVDKTRVETLRQEGFNALLGDITDPDLYNIVDTRNLICVAALSSNDDANTKAVANFKAVVPDSVKIISRASDTLKKEEMMAAGSSYVFVPPLIVSKTITEYLDLIETKHIGNRLAQWMEEHRGITLGIVLHDNPDPDAISSAYALTEITKKFDIKADILYDGKVGHHENKAFINLLAIPMIKISGPEVFDQYDSLALVDNSIPSVNNSVPADQPIGIIIDHHSYADLEPSADFMDIRTNVGASATILTKYLQQMDIPVSKELATALLFGIRTDTNDFRRNTTSADFAAASFLHPLSDHDLLTQVETPSMSVETLDILSEAIRNREVYGTVLLSNVGTIRNRDTLPQAADYLLAMEGISTVVVFGIMDDSIYVSARNDDIRVHLGDVMREAFGDNAGGHPTAAGAKIPLGVFSSAKDKQILQKLVEESVVKRFLSAIGVDEDSENDL</sequence>
<name>A0AA96VA64_9EURY</name>
<dbReference type="SUPFAM" id="SSF51735">
    <property type="entry name" value="NAD(P)-binding Rossmann-fold domains"/>
    <property type="match status" value="1"/>
</dbReference>
<feature type="domain" description="RCK N-terminal" evidence="1">
    <location>
        <begin position="15"/>
        <end position="134"/>
    </location>
</feature>
<dbReference type="InterPro" id="IPR003148">
    <property type="entry name" value="RCK_N"/>
</dbReference>
<dbReference type="GeneID" id="85196746"/>
<evidence type="ECO:0000259" key="1">
    <source>
        <dbReference type="PROSITE" id="PS51201"/>
    </source>
</evidence>
<dbReference type="Pfam" id="PF02254">
    <property type="entry name" value="TrkA_N"/>
    <property type="match status" value="1"/>
</dbReference>
<gene>
    <name evidence="2" type="primary">ppaC</name>
    <name evidence="2" type="ORF">MmiEs2_02950</name>
</gene>
<dbReference type="Pfam" id="PF02272">
    <property type="entry name" value="DHHA1"/>
    <property type="match status" value="1"/>
</dbReference>
<dbReference type="Pfam" id="PF01368">
    <property type="entry name" value="DHH"/>
    <property type="match status" value="1"/>
</dbReference>
<accession>A0AA96VA64</accession>